<dbReference type="AlphaFoldDB" id="A0A8G2BPQ9"/>
<protein>
    <submittedName>
        <fullName evidence="1">Uncharacterized protein</fullName>
    </submittedName>
</protein>
<gene>
    <name evidence="1" type="ORF">SAMN05660686_05002</name>
    <name evidence="2" type="ORF">SAMN05660686_05037</name>
</gene>
<evidence type="ECO:0000313" key="3">
    <source>
        <dbReference type="Proteomes" id="UP000198615"/>
    </source>
</evidence>
<reference evidence="1 3" key="1">
    <citation type="submission" date="2016-10" db="EMBL/GenBank/DDBJ databases">
        <authorList>
            <person name="Varghese N."/>
            <person name="Submissions S."/>
        </authorList>
    </citation>
    <scope>NUCLEOTIDE SEQUENCE [LARGE SCALE GENOMIC DNA]</scope>
    <source>
        <strain evidence="1 3">DSM 18839</strain>
    </source>
</reference>
<dbReference type="OrthoDB" id="7376577at2"/>
<accession>A0A8G2BPQ9</accession>
<dbReference type="Proteomes" id="UP000198615">
    <property type="component" value="Unassembled WGS sequence"/>
</dbReference>
<name>A0A8G2BPQ9_9PROT</name>
<organism evidence="1 3">
    <name type="scientific">Thalassobaculum litoreum DSM 18839</name>
    <dbReference type="NCBI Taxonomy" id="1123362"/>
    <lineage>
        <taxon>Bacteria</taxon>
        <taxon>Pseudomonadati</taxon>
        <taxon>Pseudomonadota</taxon>
        <taxon>Alphaproteobacteria</taxon>
        <taxon>Rhodospirillales</taxon>
        <taxon>Thalassobaculaceae</taxon>
        <taxon>Thalassobaculum</taxon>
    </lineage>
</organism>
<proteinExistence type="predicted"/>
<evidence type="ECO:0000313" key="1">
    <source>
        <dbReference type="EMBL" id="SDG60754.1"/>
    </source>
</evidence>
<dbReference type="EMBL" id="FNBW01000038">
    <property type="protein sequence ID" value="SDG61846.1"/>
    <property type="molecule type" value="Genomic_DNA"/>
</dbReference>
<dbReference type="EMBL" id="FNBW01000034">
    <property type="protein sequence ID" value="SDG60754.1"/>
    <property type="molecule type" value="Genomic_DNA"/>
</dbReference>
<dbReference type="RefSeq" id="WP_093154745.1">
    <property type="nucleotide sequence ID" value="NZ_FNBW01000034.1"/>
</dbReference>
<sequence>MSDLAATRTAIVATLNSVADIGQVHSYERYARAEKDLKALYEDEGRLQGWFVRRLSTRVISPARGIRTVINRWRIRGYRALDDSVQSEILFDATIEAIRAAFDASSTLGGVVETTHVDDLAGIQVEDSSPVMFAGVLCHGARLALSTRHRER</sequence>
<keyword evidence="3" id="KW-1185">Reference proteome</keyword>
<comment type="caution">
    <text evidence="1">The sequence shown here is derived from an EMBL/GenBank/DDBJ whole genome shotgun (WGS) entry which is preliminary data.</text>
</comment>
<evidence type="ECO:0000313" key="2">
    <source>
        <dbReference type="EMBL" id="SDG61846.1"/>
    </source>
</evidence>